<keyword evidence="4" id="KW-1133">Transmembrane helix</keyword>
<comment type="similarity">
    <text evidence="2">Belongs to the multi antimicrobial extrusion (MATE) (TC 2.A.66.1) family.</text>
</comment>
<protein>
    <recommendedName>
        <fullName evidence="8">Protein DETOXIFICATION</fullName>
    </recommendedName>
</protein>
<organism evidence="6 7">
    <name type="scientific">Arachis hypogaea</name>
    <name type="common">Peanut</name>
    <dbReference type="NCBI Taxonomy" id="3818"/>
    <lineage>
        <taxon>Eukaryota</taxon>
        <taxon>Viridiplantae</taxon>
        <taxon>Streptophyta</taxon>
        <taxon>Embryophyta</taxon>
        <taxon>Tracheophyta</taxon>
        <taxon>Spermatophyta</taxon>
        <taxon>Magnoliopsida</taxon>
        <taxon>eudicotyledons</taxon>
        <taxon>Gunneridae</taxon>
        <taxon>Pentapetalae</taxon>
        <taxon>rosids</taxon>
        <taxon>fabids</taxon>
        <taxon>Fabales</taxon>
        <taxon>Fabaceae</taxon>
        <taxon>Papilionoideae</taxon>
        <taxon>50 kb inversion clade</taxon>
        <taxon>dalbergioids sensu lato</taxon>
        <taxon>Dalbergieae</taxon>
        <taxon>Pterocarpus clade</taxon>
        <taxon>Arachis</taxon>
    </lineage>
</organism>
<dbReference type="PANTHER" id="PTHR42893">
    <property type="entry name" value="PROTEIN DETOXIFICATION 44, CHLOROPLASTIC-RELATED"/>
    <property type="match status" value="1"/>
</dbReference>
<proteinExistence type="inferred from homology"/>
<evidence type="ECO:0000256" key="3">
    <source>
        <dbReference type="ARBA" id="ARBA00022692"/>
    </source>
</evidence>
<evidence type="ECO:0000256" key="5">
    <source>
        <dbReference type="ARBA" id="ARBA00023136"/>
    </source>
</evidence>
<keyword evidence="5" id="KW-0472">Membrane</keyword>
<evidence type="ECO:0008006" key="8">
    <source>
        <dbReference type="Google" id="ProtNLM"/>
    </source>
</evidence>
<dbReference type="STRING" id="3818.A0A445DSD3"/>
<gene>
    <name evidence="6" type="ORF">Ahy_A03g012032</name>
</gene>
<dbReference type="PANTHER" id="PTHR42893:SF4">
    <property type="entry name" value="PROTEIN DETOXIFICATION 42"/>
    <property type="match status" value="1"/>
</dbReference>
<dbReference type="GO" id="GO:0016020">
    <property type="term" value="C:membrane"/>
    <property type="evidence" value="ECO:0007669"/>
    <property type="project" value="UniProtKB-SubCell"/>
</dbReference>
<evidence type="ECO:0000313" key="6">
    <source>
        <dbReference type="EMBL" id="RYR66083.1"/>
    </source>
</evidence>
<comment type="caution">
    <text evidence="6">The sequence shown here is derived from an EMBL/GenBank/DDBJ whole genome shotgun (WGS) entry which is preliminary data.</text>
</comment>
<dbReference type="Proteomes" id="UP000289738">
    <property type="component" value="Chromosome A03"/>
</dbReference>
<name>A0A445DSD3_ARAHY</name>
<keyword evidence="7" id="KW-1185">Reference proteome</keyword>
<accession>A0A445DSD3</accession>
<dbReference type="InterPro" id="IPR044644">
    <property type="entry name" value="DinF-like"/>
</dbReference>
<comment type="subcellular location">
    <subcellularLocation>
        <location evidence="1">Membrane</location>
        <topology evidence="1">Multi-pass membrane protein</topology>
    </subcellularLocation>
</comment>
<sequence length="138" mass="14627">MRGERERPNARREGTLAVAVRGVRASTVVAVAVAEENPCIRELPPLKLLLLLCCFCCHAVVPLDVAASESCPITDNLGWEILSIAVPSAMALTADPIASLVDTTFIGRIGSLSGWVVAVVGAVVKALRMQRSSNLFCL</sequence>
<dbReference type="EMBL" id="SDMP01000003">
    <property type="protein sequence ID" value="RYR66083.1"/>
    <property type="molecule type" value="Genomic_DNA"/>
</dbReference>
<evidence type="ECO:0000256" key="4">
    <source>
        <dbReference type="ARBA" id="ARBA00022989"/>
    </source>
</evidence>
<reference evidence="6 7" key="1">
    <citation type="submission" date="2019-01" db="EMBL/GenBank/DDBJ databases">
        <title>Sequencing of cultivated peanut Arachis hypogaea provides insights into genome evolution and oil improvement.</title>
        <authorList>
            <person name="Chen X."/>
        </authorList>
    </citation>
    <scope>NUCLEOTIDE SEQUENCE [LARGE SCALE GENOMIC DNA]</scope>
    <source>
        <strain evidence="7">cv. Fuhuasheng</strain>
        <tissue evidence="6">Leaves</tissue>
    </source>
</reference>
<evidence type="ECO:0000256" key="1">
    <source>
        <dbReference type="ARBA" id="ARBA00004141"/>
    </source>
</evidence>
<keyword evidence="3" id="KW-0812">Transmembrane</keyword>
<evidence type="ECO:0000256" key="2">
    <source>
        <dbReference type="ARBA" id="ARBA00010199"/>
    </source>
</evidence>
<evidence type="ECO:0000313" key="7">
    <source>
        <dbReference type="Proteomes" id="UP000289738"/>
    </source>
</evidence>
<dbReference type="AlphaFoldDB" id="A0A445DSD3"/>